<evidence type="ECO:0000256" key="1">
    <source>
        <dbReference type="ARBA" id="ARBA00005417"/>
    </source>
</evidence>
<protein>
    <submittedName>
        <fullName evidence="6">Putative ABC transporter ATP-binding protein YxlF</fullName>
        <ecNumber evidence="6">3.6.3.-</ecNumber>
    </submittedName>
</protein>
<dbReference type="InterPro" id="IPR003593">
    <property type="entry name" value="AAA+_ATPase"/>
</dbReference>
<dbReference type="STRING" id="520767.ATZ99_00830"/>
<keyword evidence="6" id="KW-0378">Hydrolase</keyword>
<dbReference type="InterPro" id="IPR022501">
    <property type="entry name" value="ABC_Gallidermin_ATP-bd"/>
</dbReference>
<keyword evidence="4 6" id="KW-0067">ATP-binding</keyword>
<evidence type="ECO:0000259" key="5">
    <source>
        <dbReference type="PROSITE" id="PS50893"/>
    </source>
</evidence>
<name>A0A162MYY9_9FIRM</name>
<keyword evidence="7" id="KW-1185">Reference proteome</keyword>
<dbReference type="SUPFAM" id="SSF52540">
    <property type="entry name" value="P-loop containing nucleoside triphosphate hydrolases"/>
    <property type="match status" value="1"/>
</dbReference>
<dbReference type="PROSITE" id="PS00211">
    <property type="entry name" value="ABC_TRANSPORTER_1"/>
    <property type="match status" value="1"/>
</dbReference>
<dbReference type="InterPro" id="IPR017871">
    <property type="entry name" value="ABC_transporter-like_CS"/>
</dbReference>
<accession>A0A162MYY9</accession>
<dbReference type="EC" id="3.6.3.-" evidence="6"/>
<dbReference type="Proteomes" id="UP000075737">
    <property type="component" value="Unassembled WGS sequence"/>
</dbReference>
<dbReference type="GO" id="GO:0005524">
    <property type="term" value="F:ATP binding"/>
    <property type="evidence" value="ECO:0007669"/>
    <property type="project" value="UniProtKB-KW"/>
</dbReference>
<dbReference type="EMBL" id="LOHZ01000015">
    <property type="protein sequence ID" value="KYO68574.1"/>
    <property type="molecule type" value="Genomic_DNA"/>
</dbReference>
<sequence length="258" mass="28163">MIKLLLSSAKSGKSSEISIERMVRLAEYILETRNLRKYYRRQLVVKDVSLRVPAGSIYGLIGPNGSGKSTILKLLTGLLHPDGGEIIVFGEPWQRKHLAHIGALIESPAIYGNLTAAENLLIHTKLMGLPGGVIDEVLGTVGLKDAGKKLASQFSLGMKQRLGIAIALLGEPKLLILDEPTNGIDPVGIQELRGLIRSLSKRGITVILSSHILKEVSQVVDYIGIISDGRLKYQGKINPDEDLESLFMEVLNIEEDKK</sequence>
<reference evidence="6 7" key="1">
    <citation type="submission" date="2015-12" db="EMBL/GenBank/DDBJ databases">
        <title>Draft genome of Thermovenabulum gondwanense isolated from a red thermophilic microbial mat colonisisng an outflow channel of a bore well.</title>
        <authorList>
            <person name="Patel B.K."/>
        </authorList>
    </citation>
    <scope>NUCLEOTIDE SEQUENCE [LARGE SCALE GENOMIC DNA]</scope>
    <source>
        <strain evidence="6 7">R270</strain>
    </source>
</reference>
<dbReference type="Gene3D" id="3.40.50.300">
    <property type="entry name" value="P-loop containing nucleotide triphosphate hydrolases"/>
    <property type="match status" value="1"/>
</dbReference>
<evidence type="ECO:0000256" key="3">
    <source>
        <dbReference type="ARBA" id="ARBA00022741"/>
    </source>
</evidence>
<organism evidence="6 7">
    <name type="scientific">Thermovenabulum gondwanense</name>
    <dbReference type="NCBI Taxonomy" id="520767"/>
    <lineage>
        <taxon>Bacteria</taxon>
        <taxon>Bacillati</taxon>
        <taxon>Bacillota</taxon>
        <taxon>Clostridia</taxon>
        <taxon>Thermosediminibacterales</taxon>
        <taxon>Thermosediminibacteraceae</taxon>
        <taxon>Thermovenabulum</taxon>
    </lineage>
</organism>
<dbReference type="AlphaFoldDB" id="A0A162MYY9"/>
<dbReference type="GO" id="GO:0016887">
    <property type="term" value="F:ATP hydrolysis activity"/>
    <property type="evidence" value="ECO:0007669"/>
    <property type="project" value="InterPro"/>
</dbReference>
<feature type="domain" description="ABC transporter" evidence="5">
    <location>
        <begin position="30"/>
        <end position="253"/>
    </location>
</feature>
<dbReference type="Pfam" id="PF00005">
    <property type="entry name" value="ABC_tran"/>
    <property type="match status" value="1"/>
</dbReference>
<dbReference type="InterPro" id="IPR003439">
    <property type="entry name" value="ABC_transporter-like_ATP-bd"/>
</dbReference>
<dbReference type="SMART" id="SM00382">
    <property type="entry name" value="AAA"/>
    <property type="match status" value="1"/>
</dbReference>
<dbReference type="InterPro" id="IPR027417">
    <property type="entry name" value="P-loop_NTPase"/>
</dbReference>
<evidence type="ECO:0000256" key="4">
    <source>
        <dbReference type="ARBA" id="ARBA00022840"/>
    </source>
</evidence>
<dbReference type="PANTHER" id="PTHR43335:SF8">
    <property type="entry name" value="ABC TRANSPORTER, ATP-BINDING PROTEIN"/>
    <property type="match status" value="1"/>
</dbReference>
<dbReference type="PATRIC" id="fig|520767.4.peg.86"/>
<dbReference type="NCBIfam" id="TIGR03740">
    <property type="entry name" value="galliderm_ABC"/>
    <property type="match status" value="1"/>
</dbReference>
<keyword evidence="3" id="KW-0547">Nucleotide-binding</keyword>
<dbReference type="PANTHER" id="PTHR43335">
    <property type="entry name" value="ABC TRANSPORTER, ATP-BINDING PROTEIN"/>
    <property type="match status" value="1"/>
</dbReference>
<dbReference type="PROSITE" id="PS50893">
    <property type="entry name" value="ABC_TRANSPORTER_2"/>
    <property type="match status" value="1"/>
</dbReference>
<comment type="similarity">
    <text evidence="1">Belongs to the ABC transporter superfamily.</text>
</comment>
<comment type="caution">
    <text evidence="6">The sequence shown here is derived from an EMBL/GenBank/DDBJ whole genome shotgun (WGS) entry which is preliminary data.</text>
</comment>
<evidence type="ECO:0000313" key="6">
    <source>
        <dbReference type="EMBL" id="KYO68574.1"/>
    </source>
</evidence>
<gene>
    <name evidence="6" type="primary">yxlF</name>
    <name evidence="6" type="ORF">ATZ99_00830</name>
</gene>
<proteinExistence type="inferred from homology"/>
<evidence type="ECO:0000256" key="2">
    <source>
        <dbReference type="ARBA" id="ARBA00022448"/>
    </source>
</evidence>
<keyword evidence="2" id="KW-0813">Transport</keyword>
<evidence type="ECO:0000313" key="7">
    <source>
        <dbReference type="Proteomes" id="UP000075737"/>
    </source>
</evidence>